<dbReference type="SMART" id="SM00343">
    <property type="entry name" value="ZnF_C2HC"/>
    <property type="match status" value="2"/>
</dbReference>
<reference evidence="3" key="1">
    <citation type="submission" date="2023-07" db="EMBL/GenBank/DDBJ databases">
        <title>A chromosome-level genome assembly of Lolium multiflorum.</title>
        <authorList>
            <person name="Chen Y."/>
            <person name="Copetti D."/>
            <person name="Kolliker R."/>
            <person name="Studer B."/>
        </authorList>
    </citation>
    <scope>NUCLEOTIDE SEQUENCE</scope>
    <source>
        <strain evidence="3">02402/16</strain>
        <tissue evidence="3">Leaf</tissue>
    </source>
</reference>
<feature type="compositionally biased region" description="Pro residues" evidence="1">
    <location>
        <begin position="12"/>
        <end position="36"/>
    </location>
</feature>
<evidence type="ECO:0000256" key="1">
    <source>
        <dbReference type="SAM" id="MobiDB-lite"/>
    </source>
</evidence>
<dbReference type="Proteomes" id="UP001231189">
    <property type="component" value="Unassembled WGS sequence"/>
</dbReference>
<dbReference type="InterPro" id="IPR001878">
    <property type="entry name" value="Znf_CCHC"/>
</dbReference>
<feature type="compositionally biased region" description="Low complexity" evidence="1">
    <location>
        <begin position="37"/>
        <end position="46"/>
    </location>
</feature>
<proteinExistence type="predicted"/>
<dbReference type="GO" id="GO:0003676">
    <property type="term" value="F:nucleic acid binding"/>
    <property type="evidence" value="ECO:0007669"/>
    <property type="project" value="InterPro"/>
</dbReference>
<dbReference type="SUPFAM" id="SSF57756">
    <property type="entry name" value="Retrovirus zinc finger-like domains"/>
    <property type="match status" value="1"/>
</dbReference>
<dbReference type="GO" id="GO:0008270">
    <property type="term" value="F:zinc ion binding"/>
    <property type="evidence" value="ECO:0007669"/>
    <property type="project" value="InterPro"/>
</dbReference>
<evidence type="ECO:0000313" key="3">
    <source>
        <dbReference type="EMBL" id="KAK1619598.1"/>
    </source>
</evidence>
<dbReference type="InterPro" id="IPR036875">
    <property type="entry name" value="Znf_CCHC_sf"/>
</dbReference>
<comment type="caution">
    <text evidence="3">The sequence shown here is derived from an EMBL/GenBank/DDBJ whole genome shotgun (WGS) entry which is preliminary data.</text>
</comment>
<protein>
    <recommendedName>
        <fullName evidence="2">CCHC-type domain-containing protein</fullName>
    </recommendedName>
</protein>
<feature type="region of interest" description="Disordered" evidence="1">
    <location>
        <begin position="1"/>
        <end position="46"/>
    </location>
</feature>
<name>A0AAD8RDF0_LOLMU</name>
<gene>
    <name evidence="3" type="ORF">QYE76_025115</name>
</gene>
<accession>A0AAD8RDF0</accession>
<dbReference type="Gene3D" id="4.10.60.10">
    <property type="entry name" value="Zinc finger, CCHC-type"/>
    <property type="match status" value="1"/>
</dbReference>
<organism evidence="3 4">
    <name type="scientific">Lolium multiflorum</name>
    <name type="common">Italian ryegrass</name>
    <name type="synonym">Lolium perenne subsp. multiflorum</name>
    <dbReference type="NCBI Taxonomy" id="4521"/>
    <lineage>
        <taxon>Eukaryota</taxon>
        <taxon>Viridiplantae</taxon>
        <taxon>Streptophyta</taxon>
        <taxon>Embryophyta</taxon>
        <taxon>Tracheophyta</taxon>
        <taxon>Spermatophyta</taxon>
        <taxon>Magnoliopsida</taxon>
        <taxon>Liliopsida</taxon>
        <taxon>Poales</taxon>
        <taxon>Poaceae</taxon>
        <taxon>BOP clade</taxon>
        <taxon>Pooideae</taxon>
        <taxon>Poodae</taxon>
        <taxon>Poeae</taxon>
        <taxon>Poeae Chloroplast Group 2 (Poeae type)</taxon>
        <taxon>Loliodinae</taxon>
        <taxon>Loliinae</taxon>
        <taxon>Lolium</taxon>
    </lineage>
</organism>
<feature type="region of interest" description="Disordered" evidence="1">
    <location>
        <begin position="168"/>
        <end position="197"/>
    </location>
</feature>
<feature type="compositionally biased region" description="Low complexity" evidence="1">
    <location>
        <begin position="1"/>
        <end position="11"/>
    </location>
</feature>
<feature type="domain" description="CCHC-type" evidence="2">
    <location>
        <begin position="134"/>
        <end position="150"/>
    </location>
</feature>
<sequence>MPSSSSTTPLPSHQPPALLPPSHRPCPGLDPTPAAPPTALAGDDGAPIPPSIECSEVFLPPPLLVFFWMEGENAVQLPPNISPMLVTGSPLGHTERVWEEVGGRRCSRRGKTLAPPARKETGSSSAFKRRTFGICFHCLAADHIVAECRGSVRCLGCRLSGHLERDCKAHHPDGHGRSPPAPPCRASDMPTDHAAIP</sequence>
<evidence type="ECO:0000259" key="2">
    <source>
        <dbReference type="SMART" id="SM00343"/>
    </source>
</evidence>
<dbReference type="AlphaFoldDB" id="A0AAD8RDF0"/>
<feature type="domain" description="CCHC-type" evidence="2">
    <location>
        <begin position="153"/>
        <end position="169"/>
    </location>
</feature>
<keyword evidence="4" id="KW-1185">Reference proteome</keyword>
<evidence type="ECO:0000313" key="4">
    <source>
        <dbReference type="Proteomes" id="UP001231189"/>
    </source>
</evidence>
<dbReference type="EMBL" id="JAUUTY010000006">
    <property type="protein sequence ID" value="KAK1619598.1"/>
    <property type="molecule type" value="Genomic_DNA"/>
</dbReference>